<evidence type="ECO:0000313" key="1">
    <source>
        <dbReference type="EMBL" id="MBE9252787.1"/>
    </source>
</evidence>
<dbReference type="EMBL" id="JADEVV010000005">
    <property type="protein sequence ID" value="MBE9252787.1"/>
    <property type="molecule type" value="Genomic_DNA"/>
</dbReference>
<comment type="caution">
    <text evidence="1">The sequence shown here is derived from an EMBL/GenBank/DDBJ whole genome shotgun (WGS) entry which is preliminary data.</text>
</comment>
<organism evidence="1 2">
    <name type="scientific">Synechocystis salina LEGE 00031</name>
    <dbReference type="NCBI Taxonomy" id="1828736"/>
    <lineage>
        <taxon>Bacteria</taxon>
        <taxon>Bacillati</taxon>
        <taxon>Cyanobacteriota</taxon>
        <taxon>Cyanophyceae</taxon>
        <taxon>Synechococcales</taxon>
        <taxon>Merismopediaceae</taxon>
        <taxon>Synechocystis</taxon>
    </lineage>
</organism>
<sequence>MSVFPAETCPVCGVTIENGSKVVFSSGPAGTRARLWARVCNFARNTSCINQDEAAIGNVSSQDYYD</sequence>
<dbReference type="Proteomes" id="UP000658720">
    <property type="component" value="Unassembled WGS sequence"/>
</dbReference>
<name>A0ABR9VN72_9SYNC</name>
<reference evidence="1 2" key="1">
    <citation type="submission" date="2020-10" db="EMBL/GenBank/DDBJ databases">
        <authorList>
            <person name="Castelo-Branco R."/>
            <person name="Eusebio N."/>
            <person name="Adriana R."/>
            <person name="Vieira A."/>
            <person name="Brugerolle De Fraissinette N."/>
            <person name="Rezende De Castro R."/>
            <person name="Schneider M.P."/>
            <person name="Vasconcelos V."/>
            <person name="Leao P.N."/>
        </authorList>
    </citation>
    <scope>NUCLEOTIDE SEQUENCE [LARGE SCALE GENOMIC DNA]</scope>
    <source>
        <strain evidence="1 2">LEGE 00031</strain>
    </source>
</reference>
<protein>
    <submittedName>
        <fullName evidence="1">Uncharacterized protein</fullName>
    </submittedName>
</protein>
<proteinExistence type="predicted"/>
<gene>
    <name evidence="1" type="ORF">IQ217_02735</name>
</gene>
<keyword evidence="2" id="KW-1185">Reference proteome</keyword>
<accession>A0ABR9VN72</accession>
<evidence type="ECO:0000313" key="2">
    <source>
        <dbReference type="Proteomes" id="UP000658720"/>
    </source>
</evidence>
<dbReference type="RefSeq" id="WP_190597721.1">
    <property type="nucleotide sequence ID" value="NZ_JADEVV010000005.1"/>
</dbReference>